<evidence type="ECO:0000313" key="1">
    <source>
        <dbReference type="EMBL" id="RPB02491.1"/>
    </source>
</evidence>
<protein>
    <submittedName>
        <fullName evidence="1">Uncharacterized protein</fullName>
    </submittedName>
</protein>
<proteinExistence type="predicted"/>
<dbReference type="EMBL" id="ML120367">
    <property type="protein sequence ID" value="RPB02491.1"/>
    <property type="molecule type" value="Genomic_DNA"/>
</dbReference>
<dbReference type="Proteomes" id="UP000276215">
    <property type="component" value="Unassembled WGS sequence"/>
</dbReference>
<evidence type="ECO:0000313" key="2">
    <source>
        <dbReference type="Proteomes" id="UP000276215"/>
    </source>
</evidence>
<sequence>MQSRDKDKISLCELLSKDCLDKKPHSGHPKALTNTEIDHLVVTVKHDFRTRRMYLVDIRREARLSHVSDSTIWEALQS</sequence>
<gene>
    <name evidence="1" type="ORF">L873DRAFT_1875998</name>
</gene>
<keyword evidence="2" id="KW-1185">Reference proteome</keyword>
<name>A0A3N4K248_9PEZI</name>
<accession>A0A3N4K248</accession>
<organism evidence="1 2">
    <name type="scientific">Choiromyces venosus 120613-1</name>
    <dbReference type="NCBI Taxonomy" id="1336337"/>
    <lineage>
        <taxon>Eukaryota</taxon>
        <taxon>Fungi</taxon>
        <taxon>Dikarya</taxon>
        <taxon>Ascomycota</taxon>
        <taxon>Pezizomycotina</taxon>
        <taxon>Pezizomycetes</taxon>
        <taxon>Pezizales</taxon>
        <taxon>Tuberaceae</taxon>
        <taxon>Choiromyces</taxon>
    </lineage>
</organism>
<dbReference type="AlphaFoldDB" id="A0A3N4K248"/>
<reference evidence="1 2" key="1">
    <citation type="journal article" date="2018" name="Nat. Ecol. Evol.">
        <title>Pezizomycetes genomes reveal the molecular basis of ectomycorrhizal truffle lifestyle.</title>
        <authorList>
            <person name="Murat C."/>
            <person name="Payen T."/>
            <person name="Noel B."/>
            <person name="Kuo A."/>
            <person name="Morin E."/>
            <person name="Chen J."/>
            <person name="Kohler A."/>
            <person name="Krizsan K."/>
            <person name="Balestrini R."/>
            <person name="Da Silva C."/>
            <person name="Montanini B."/>
            <person name="Hainaut M."/>
            <person name="Levati E."/>
            <person name="Barry K.W."/>
            <person name="Belfiori B."/>
            <person name="Cichocki N."/>
            <person name="Clum A."/>
            <person name="Dockter R.B."/>
            <person name="Fauchery L."/>
            <person name="Guy J."/>
            <person name="Iotti M."/>
            <person name="Le Tacon F."/>
            <person name="Lindquist E.A."/>
            <person name="Lipzen A."/>
            <person name="Malagnac F."/>
            <person name="Mello A."/>
            <person name="Molinier V."/>
            <person name="Miyauchi S."/>
            <person name="Poulain J."/>
            <person name="Riccioni C."/>
            <person name="Rubini A."/>
            <person name="Sitrit Y."/>
            <person name="Splivallo R."/>
            <person name="Traeger S."/>
            <person name="Wang M."/>
            <person name="Zifcakova L."/>
            <person name="Wipf D."/>
            <person name="Zambonelli A."/>
            <person name="Paolocci F."/>
            <person name="Nowrousian M."/>
            <person name="Ottonello S."/>
            <person name="Baldrian P."/>
            <person name="Spatafora J.W."/>
            <person name="Henrissat B."/>
            <person name="Nagy L.G."/>
            <person name="Aury J.M."/>
            <person name="Wincker P."/>
            <person name="Grigoriev I.V."/>
            <person name="Bonfante P."/>
            <person name="Martin F.M."/>
        </authorList>
    </citation>
    <scope>NUCLEOTIDE SEQUENCE [LARGE SCALE GENOMIC DNA]</scope>
    <source>
        <strain evidence="1 2">120613-1</strain>
    </source>
</reference>
<dbReference type="OrthoDB" id="5405453at2759"/>